<feature type="transmembrane region" description="Helical" evidence="1">
    <location>
        <begin position="75"/>
        <end position="96"/>
    </location>
</feature>
<sequence length="209" mass="22607">MNMFNPDSRFMSAFTLMADIVILNMLMILSSLPIVTGGAALRAANVVVGDMIQGLGSRYALQYLREFRRQARPATLWWLVLLVAAAVLVYEQWVLFQAGIDGAALFALQALALSGAMVLAAISVWFFALESLPSPIDASASPFSLAVVMTFRHLIHTLGALAVLWMGVSLVRFLPLVVAVPAVFFVVPALCVYVIRLVLAQPLGQTLGE</sequence>
<name>A0A269PDD5_9CORY</name>
<feature type="transmembrane region" description="Helical" evidence="1">
    <location>
        <begin position="20"/>
        <end position="41"/>
    </location>
</feature>
<feature type="transmembrane region" description="Helical" evidence="1">
    <location>
        <begin position="173"/>
        <end position="195"/>
    </location>
</feature>
<keyword evidence="1" id="KW-0472">Membrane</keyword>
<gene>
    <name evidence="2" type="ORF">CIG21_09655</name>
</gene>
<evidence type="ECO:0008006" key="4">
    <source>
        <dbReference type="Google" id="ProtNLM"/>
    </source>
</evidence>
<organism evidence="2 3">
    <name type="scientific">Corynebacterium hadale</name>
    <dbReference type="NCBI Taxonomy" id="2026255"/>
    <lineage>
        <taxon>Bacteria</taxon>
        <taxon>Bacillati</taxon>
        <taxon>Actinomycetota</taxon>
        <taxon>Actinomycetes</taxon>
        <taxon>Mycobacteriales</taxon>
        <taxon>Corynebacteriaceae</taxon>
        <taxon>Corynebacterium</taxon>
    </lineage>
</organism>
<feature type="transmembrane region" description="Helical" evidence="1">
    <location>
        <begin position="140"/>
        <end position="167"/>
    </location>
</feature>
<dbReference type="EMBL" id="NQMQ01000020">
    <property type="protein sequence ID" value="PAJ68925.1"/>
    <property type="molecule type" value="Genomic_DNA"/>
</dbReference>
<accession>A0A269PDD5</accession>
<dbReference type="Proteomes" id="UP000215771">
    <property type="component" value="Unassembled WGS sequence"/>
</dbReference>
<comment type="caution">
    <text evidence="2">The sequence shown here is derived from an EMBL/GenBank/DDBJ whole genome shotgun (WGS) entry which is preliminary data.</text>
</comment>
<proteinExistence type="predicted"/>
<evidence type="ECO:0000256" key="1">
    <source>
        <dbReference type="SAM" id="Phobius"/>
    </source>
</evidence>
<reference evidence="2 3" key="1">
    <citation type="submission" date="2017-08" db="EMBL/GenBank/DDBJ databases">
        <authorList>
            <person name="de Groot N.N."/>
        </authorList>
    </citation>
    <scope>NUCLEOTIDE SEQUENCE [LARGE SCALE GENOMIC DNA]</scope>
    <source>
        <strain evidence="2 3">NBT06-6</strain>
    </source>
</reference>
<dbReference type="AlphaFoldDB" id="A0A269PDD5"/>
<keyword evidence="1" id="KW-0812">Transmembrane</keyword>
<evidence type="ECO:0000313" key="2">
    <source>
        <dbReference type="EMBL" id="PAJ68925.1"/>
    </source>
</evidence>
<feature type="transmembrane region" description="Helical" evidence="1">
    <location>
        <begin position="102"/>
        <end position="128"/>
    </location>
</feature>
<protein>
    <recommendedName>
        <fullName evidence="4">DUF624 domain-containing protein</fullName>
    </recommendedName>
</protein>
<evidence type="ECO:0000313" key="3">
    <source>
        <dbReference type="Proteomes" id="UP000215771"/>
    </source>
</evidence>
<keyword evidence="1" id="KW-1133">Transmembrane helix</keyword>